<reference evidence="2" key="1">
    <citation type="submission" date="2021-01" db="EMBL/GenBank/DDBJ databases">
        <title>Whole genome shotgun sequence of Demequina activiva NBRC 110675.</title>
        <authorList>
            <person name="Komaki H."/>
            <person name="Tamura T."/>
        </authorList>
    </citation>
    <scope>NUCLEOTIDE SEQUENCE</scope>
    <source>
        <strain evidence="2">NBRC 110675</strain>
    </source>
</reference>
<organism evidence="2 3">
    <name type="scientific">Demequina activiva</name>
    <dbReference type="NCBI Taxonomy" id="1582364"/>
    <lineage>
        <taxon>Bacteria</taxon>
        <taxon>Bacillati</taxon>
        <taxon>Actinomycetota</taxon>
        <taxon>Actinomycetes</taxon>
        <taxon>Micrococcales</taxon>
        <taxon>Demequinaceae</taxon>
        <taxon>Demequina</taxon>
    </lineage>
</organism>
<feature type="compositionally biased region" description="Basic and acidic residues" evidence="1">
    <location>
        <begin position="19"/>
        <end position="46"/>
    </location>
</feature>
<feature type="region of interest" description="Disordered" evidence="1">
    <location>
        <begin position="1"/>
        <end position="52"/>
    </location>
</feature>
<dbReference type="RefSeq" id="WP_203653269.1">
    <property type="nucleotide sequence ID" value="NZ_BONR01000001.1"/>
</dbReference>
<evidence type="ECO:0000256" key="1">
    <source>
        <dbReference type="SAM" id="MobiDB-lite"/>
    </source>
</evidence>
<sequence length="52" mass="5634">MSTDKRDVTKPSSGTTEPEDTHPAQKEASVRPTPHGDGEPREKDGEESPSED</sequence>
<protein>
    <submittedName>
        <fullName evidence="2">Uncharacterized protein</fullName>
    </submittedName>
</protein>
<evidence type="ECO:0000313" key="3">
    <source>
        <dbReference type="Proteomes" id="UP000652354"/>
    </source>
</evidence>
<evidence type="ECO:0000313" key="2">
    <source>
        <dbReference type="EMBL" id="GIG53845.1"/>
    </source>
</evidence>
<dbReference type="AlphaFoldDB" id="A0A919UJJ3"/>
<name>A0A919UJJ3_9MICO</name>
<dbReference type="Proteomes" id="UP000652354">
    <property type="component" value="Unassembled WGS sequence"/>
</dbReference>
<proteinExistence type="predicted"/>
<gene>
    <name evidence="2" type="ORF">Dac01nite_05970</name>
</gene>
<dbReference type="EMBL" id="BONR01000001">
    <property type="protein sequence ID" value="GIG53845.1"/>
    <property type="molecule type" value="Genomic_DNA"/>
</dbReference>
<accession>A0A919UJJ3</accession>
<comment type="caution">
    <text evidence="2">The sequence shown here is derived from an EMBL/GenBank/DDBJ whole genome shotgun (WGS) entry which is preliminary data.</text>
</comment>
<keyword evidence="3" id="KW-1185">Reference proteome</keyword>